<comment type="similarity">
    <text evidence="3">Belongs to the GCKR-like family. MurNAc-6-P etherase subfamily.</text>
</comment>
<protein>
    <recommendedName>
        <fullName evidence="3">N-acetylmuramic acid 6-phosphate etherase</fullName>
        <shortName evidence="3">MurNAc-6-P etherase</shortName>
        <ecNumber evidence="3">4.2.1.126</ecNumber>
    </recommendedName>
    <alternativeName>
        <fullName evidence="3">N-acetylmuramic acid 6-phosphate hydrolase</fullName>
    </alternativeName>
    <alternativeName>
        <fullName evidence="3">N-acetylmuramic acid 6-phosphate lyase</fullName>
    </alternativeName>
</protein>
<keyword evidence="1 3" id="KW-0456">Lyase</keyword>
<evidence type="ECO:0000256" key="3">
    <source>
        <dbReference type="HAMAP-Rule" id="MF_00068"/>
    </source>
</evidence>
<dbReference type="NCBIfam" id="NF003915">
    <property type="entry name" value="PRK05441.1"/>
    <property type="match status" value="1"/>
</dbReference>
<dbReference type="NCBIfam" id="NF009222">
    <property type="entry name" value="PRK12570.1"/>
    <property type="match status" value="1"/>
</dbReference>
<comment type="caution">
    <text evidence="5">The sequence shown here is derived from an EMBL/GenBank/DDBJ whole genome shotgun (WGS) entry which is preliminary data.</text>
</comment>
<comment type="miscellaneous">
    <text evidence="3">A lyase-type mechanism (elimination/hydration) is suggested for the cleavage of the lactyl ether bond of MurNAc 6-phosphate, with the formation of an alpha,beta-unsaturated aldehyde intermediate with (E)-stereochemistry, followed by the syn addition of water to give product.</text>
</comment>
<evidence type="ECO:0000256" key="1">
    <source>
        <dbReference type="ARBA" id="ARBA00023239"/>
    </source>
</evidence>
<reference evidence="5" key="1">
    <citation type="submission" date="2020-10" db="EMBL/GenBank/DDBJ databases">
        <authorList>
            <person name="Gilroy R."/>
        </authorList>
    </citation>
    <scope>NUCLEOTIDE SEQUENCE</scope>
    <source>
        <strain evidence="5">13766</strain>
    </source>
</reference>
<dbReference type="InterPro" id="IPR046348">
    <property type="entry name" value="SIS_dom_sf"/>
</dbReference>
<keyword evidence="2 3" id="KW-0119">Carbohydrate metabolism</keyword>
<evidence type="ECO:0000313" key="5">
    <source>
        <dbReference type="EMBL" id="HIS92360.1"/>
    </source>
</evidence>
<dbReference type="InterPro" id="IPR001347">
    <property type="entry name" value="SIS_dom"/>
</dbReference>
<accession>A0A9D1G0S0</accession>
<dbReference type="GO" id="GO:0046348">
    <property type="term" value="P:amino sugar catabolic process"/>
    <property type="evidence" value="ECO:0007669"/>
    <property type="project" value="InterPro"/>
</dbReference>
<comment type="subunit">
    <text evidence="3">Homodimer.</text>
</comment>
<feature type="active site" description="Proton donor" evidence="3">
    <location>
        <position position="87"/>
    </location>
</feature>
<dbReference type="EC" id="4.2.1.126" evidence="3"/>
<dbReference type="PANTHER" id="PTHR10088">
    <property type="entry name" value="GLUCOKINASE REGULATORY PROTEIN"/>
    <property type="match status" value="1"/>
</dbReference>
<sequence length="304" mass="31437">MTDGQILAHLKTEACDARSENLDGLTPLEFVSLMNDFNREAIEAVQAALPEIARAIEGIAARLRSGGRLLYLGAGTSGRLGVLDASECPPTFGVDAGLVCGIMAGGDAALRTAAEGAEDDGPAAVNDLRAHNLCAADAVVAISASGYAPYCRAALDYARQVGALAIALSCNRNAPQSAHADIAIEAPTGAEILSGSTRLKAGTATKLILNMLSTGAMVQLGRVYKNLMVGLRATNTKLRDRSERIVMQATGLERGAARALLESAGGIKPAIVMHEARCTREEAERALCAADGFVARAIAAVARP</sequence>
<dbReference type="GO" id="GO:0016835">
    <property type="term" value="F:carbon-oxygen lyase activity"/>
    <property type="evidence" value="ECO:0007669"/>
    <property type="project" value="UniProtKB-UniRule"/>
</dbReference>
<dbReference type="GO" id="GO:0097367">
    <property type="term" value="F:carbohydrate derivative binding"/>
    <property type="evidence" value="ECO:0007669"/>
    <property type="project" value="InterPro"/>
</dbReference>
<dbReference type="HAMAP" id="MF_00068">
    <property type="entry name" value="MurQ"/>
    <property type="match status" value="1"/>
</dbReference>
<name>A0A9D1G0S0_9FIRM</name>
<gene>
    <name evidence="3 5" type="primary">murQ</name>
    <name evidence="5" type="ORF">IAA84_05015</name>
</gene>
<organism evidence="5 6">
    <name type="scientific">Candidatus Alectryocaccomicrobium excrementavium</name>
    <dbReference type="NCBI Taxonomy" id="2840668"/>
    <lineage>
        <taxon>Bacteria</taxon>
        <taxon>Bacillati</taxon>
        <taxon>Bacillota</taxon>
        <taxon>Clostridia</taxon>
        <taxon>Candidatus Alectryocaccomicrobium</taxon>
    </lineage>
</organism>
<dbReference type="PROSITE" id="PS51464">
    <property type="entry name" value="SIS"/>
    <property type="match status" value="1"/>
</dbReference>
<dbReference type="PROSITE" id="PS01272">
    <property type="entry name" value="GCKR"/>
    <property type="match status" value="1"/>
</dbReference>
<feature type="domain" description="SIS" evidence="4">
    <location>
        <begin position="59"/>
        <end position="222"/>
    </location>
</feature>
<dbReference type="Gene3D" id="1.10.8.1080">
    <property type="match status" value="1"/>
</dbReference>
<dbReference type="NCBIfam" id="TIGR00274">
    <property type="entry name" value="N-acetylmuramic acid 6-phosphate etherase"/>
    <property type="match status" value="1"/>
</dbReference>
<comment type="function">
    <text evidence="3">Specifically catalyzes the cleavage of the D-lactyl ether substituent of MurNAc 6-phosphate, producing GlcNAc 6-phosphate and D-lactate.</text>
</comment>
<dbReference type="Proteomes" id="UP000824140">
    <property type="component" value="Unassembled WGS sequence"/>
</dbReference>
<dbReference type="Pfam" id="PF22645">
    <property type="entry name" value="GKRP_SIS_N"/>
    <property type="match status" value="1"/>
</dbReference>
<dbReference type="Gene3D" id="3.40.50.10490">
    <property type="entry name" value="Glucose-6-phosphate isomerase like protein, domain 1"/>
    <property type="match status" value="1"/>
</dbReference>
<evidence type="ECO:0000259" key="4">
    <source>
        <dbReference type="PROSITE" id="PS51464"/>
    </source>
</evidence>
<dbReference type="SUPFAM" id="SSF53697">
    <property type="entry name" value="SIS domain"/>
    <property type="match status" value="1"/>
</dbReference>
<dbReference type="PANTHER" id="PTHR10088:SF4">
    <property type="entry name" value="GLUCOKINASE REGULATORY PROTEIN"/>
    <property type="match status" value="1"/>
</dbReference>
<dbReference type="InterPro" id="IPR040190">
    <property type="entry name" value="MURQ/GCKR"/>
</dbReference>
<dbReference type="AlphaFoldDB" id="A0A9D1G0S0"/>
<dbReference type="FunFam" id="3.40.50.10490:FF:000014">
    <property type="entry name" value="N-acetylmuramic acid 6-phosphate etherase"/>
    <property type="match status" value="1"/>
</dbReference>
<dbReference type="InterPro" id="IPR005486">
    <property type="entry name" value="Glucokinase_regulatory_CS"/>
</dbReference>
<reference evidence="5" key="2">
    <citation type="journal article" date="2021" name="PeerJ">
        <title>Extensive microbial diversity within the chicken gut microbiome revealed by metagenomics and culture.</title>
        <authorList>
            <person name="Gilroy R."/>
            <person name="Ravi A."/>
            <person name="Getino M."/>
            <person name="Pursley I."/>
            <person name="Horton D.L."/>
            <person name="Alikhan N.F."/>
            <person name="Baker D."/>
            <person name="Gharbi K."/>
            <person name="Hall N."/>
            <person name="Watson M."/>
            <person name="Adriaenssens E.M."/>
            <person name="Foster-Nyarko E."/>
            <person name="Jarju S."/>
            <person name="Secka A."/>
            <person name="Antonio M."/>
            <person name="Oren A."/>
            <person name="Chaudhuri R.R."/>
            <person name="La Ragione R."/>
            <person name="Hildebrand F."/>
            <person name="Pallen M.J."/>
        </authorList>
    </citation>
    <scope>NUCLEOTIDE SEQUENCE</scope>
    <source>
        <strain evidence="5">13766</strain>
    </source>
</reference>
<dbReference type="InterPro" id="IPR005488">
    <property type="entry name" value="Etherase_MurQ"/>
</dbReference>
<dbReference type="GO" id="GO:0016803">
    <property type="term" value="F:ether hydrolase activity"/>
    <property type="evidence" value="ECO:0007669"/>
    <property type="project" value="TreeGrafter"/>
</dbReference>
<evidence type="ECO:0000256" key="2">
    <source>
        <dbReference type="ARBA" id="ARBA00023277"/>
    </source>
</evidence>
<feature type="active site" evidence="3">
    <location>
        <position position="118"/>
    </location>
</feature>
<comment type="catalytic activity">
    <reaction evidence="3">
        <text>N-acetyl-D-muramate 6-phosphate + H2O = N-acetyl-D-glucosamine 6-phosphate + (R)-lactate</text>
        <dbReference type="Rhea" id="RHEA:26410"/>
        <dbReference type="ChEBI" id="CHEBI:15377"/>
        <dbReference type="ChEBI" id="CHEBI:16004"/>
        <dbReference type="ChEBI" id="CHEBI:57513"/>
        <dbReference type="ChEBI" id="CHEBI:58722"/>
        <dbReference type="EC" id="4.2.1.126"/>
    </reaction>
</comment>
<dbReference type="EMBL" id="DVJN01000098">
    <property type="protein sequence ID" value="HIS92360.1"/>
    <property type="molecule type" value="Genomic_DNA"/>
</dbReference>
<dbReference type="GO" id="GO:0009254">
    <property type="term" value="P:peptidoglycan turnover"/>
    <property type="evidence" value="ECO:0007669"/>
    <property type="project" value="TreeGrafter"/>
</dbReference>
<dbReference type="CDD" id="cd05007">
    <property type="entry name" value="SIS_Etherase"/>
    <property type="match status" value="1"/>
</dbReference>
<proteinExistence type="inferred from homology"/>
<comment type="pathway">
    <text evidence="3">Amino-sugar metabolism; N-acetylmuramate degradation.</text>
</comment>
<evidence type="ECO:0000313" key="6">
    <source>
        <dbReference type="Proteomes" id="UP000824140"/>
    </source>
</evidence>